<dbReference type="PANTHER" id="PTHR43190:SF3">
    <property type="entry name" value="N-ACETYL-D-GLUCOSAMINE KINASE"/>
    <property type="match status" value="1"/>
</dbReference>
<dbReference type="AlphaFoldDB" id="K6YY00"/>
<sequence length="292" mass="30659">MTNSTDIFLGIDGGGTKCKARLEDVQGNLLAEATSGPANAAQHLIDSVAAVLEASEKAIANANIKGLTLNQIHAGIGLAGINIPQVKQTFLRQSLPFASWHITTDLHIACLGAHSGQDGAIVIVGTGSSGIAIHNSQQLEVGGHGFVVGDKGSGAWLGKMAVSHCLETLDGITPNNLLCEHVLSLLNCDNPYDLVSLTLEAKPAFYASIAPLILQLAASQQEDALLLVNQAATYINKLCHRLLIGNLDRISLIGGITQPLMPYLDNQLQAIIRPAKATPEQGAILYAKTKLT</sequence>
<dbReference type="SUPFAM" id="SSF53067">
    <property type="entry name" value="Actin-like ATPase domain"/>
    <property type="match status" value="2"/>
</dbReference>
<dbReference type="OrthoDB" id="9816014at2"/>
<evidence type="ECO:0000313" key="3">
    <source>
        <dbReference type="Proteomes" id="UP000011864"/>
    </source>
</evidence>
<keyword evidence="3" id="KW-1185">Reference proteome</keyword>
<reference evidence="2 3" key="1">
    <citation type="journal article" date="2013" name="Genome Announc.">
        <title>Complete Genome Sequence of Glaciecola psychrophila Strain 170T.</title>
        <authorList>
            <person name="Yin J."/>
            <person name="Chen J."/>
            <person name="Liu G."/>
            <person name="Yu Y."/>
            <person name="Song L."/>
            <person name="Wang X."/>
            <person name="Qu X."/>
        </authorList>
    </citation>
    <scope>NUCLEOTIDE SEQUENCE [LARGE SCALE GENOMIC DNA]</scope>
    <source>
        <strain evidence="2 3">170</strain>
    </source>
</reference>
<dbReference type="InterPro" id="IPR002731">
    <property type="entry name" value="ATPase_BadF"/>
</dbReference>
<dbReference type="InterPro" id="IPR043129">
    <property type="entry name" value="ATPase_NBD"/>
</dbReference>
<dbReference type="CDD" id="cd24082">
    <property type="entry name" value="ASKHA_NBD_GspK-like"/>
    <property type="match status" value="1"/>
</dbReference>
<evidence type="ECO:0000259" key="1">
    <source>
        <dbReference type="Pfam" id="PF01869"/>
    </source>
</evidence>
<dbReference type="HOGENOM" id="CLU_016274_2_0_6"/>
<dbReference type="EMBL" id="CP003837">
    <property type="protein sequence ID" value="AGH42462.1"/>
    <property type="molecule type" value="Genomic_DNA"/>
</dbReference>
<protein>
    <recommendedName>
        <fullName evidence="1">ATPase BadF/BadG/BcrA/BcrD type domain-containing protein</fullName>
    </recommendedName>
</protein>
<dbReference type="PATRIC" id="fig|1129794.4.peg.348"/>
<dbReference type="eggNOG" id="COG2971">
    <property type="taxonomic scope" value="Bacteria"/>
</dbReference>
<organism evidence="2 3">
    <name type="scientific">Paraglaciecola psychrophila 170</name>
    <dbReference type="NCBI Taxonomy" id="1129794"/>
    <lineage>
        <taxon>Bacteria</taxon>
        <taxon>Pseudomonadati</taxon>
        <taxon>Pseudomonadota</taxon>
        <taxon>Gammaproteobacteria</taxon>
        <taxon>Alteromonadales</taxon>
        <taxon>Alteromonadaceae</taxon>
        <taxon>Paraglaciecola</taxon>
    </lineage>
</organism>
<accession>K6YY00</accession>
<name>K6YY00_9ALTE</name>
<dbReference type="PANTHER" id="PTHR43190">
    <property type="entry name" value="N-ACETYL-D-GLUCOSAMINE KINASE"/>
    <property type="match status" value="1"/>
</dbReference>
<dbReference type="InterPro" id="IPR052519">
    <property type="entry name" value="Euk-type_GlcNAc_Kinase"/>
</dbReference>
<dbReference type="KEGG" id="gps:C427_0352"/>
<dbReference type="Pfam" id="PF01869">
    <property type="entry name" value="BcrAD_BadFG"/>
    <property type="match status" value="1"/>
</dbReference>
<dbReference type="RefSeq" id="WP_007637886.1">
    <property type="nucleotide sequence ID" value="NC_020514.1"/>
</dbReference>
<proteinExistence type="predicted"/>
<gene>
    <name evidence="2" type="ORF">C427_0352</name>
</gene>
<dbReference type="Proteomes" id="UP000011864">
    <property type="component" value="Chromosome"/>
</dbReference>
<dbReference type="Gene3D" id="3.30.420.40">
    <property type="match status" value="2"/>
</dbReference>
<dbReference type="STRING" id="1129794.C427_0352"/>
<feature type="domain" description="ATPase BadF/BadG/BcrA/BcrD type" evidence="1">
    <location>
        <begin position="9"/>
        <end position="287"/>
    </location>
</feature>
<evidence type="ECO:0000313" key="2">
    <source>
        <dbReference type="EMBL" id="AGH42462.1"/>
    </source>
</evidence>